<dbReference type="AlphaFoldDB" id="A0A1I3LBQ4"/>
<evidence type="ECO:0000313" key="2">
    <source>
        <dbReference type="Proteomes" id="UP000243887"/>
    </source>
</evidence>
<sequence length="41" mass="5003">MIKLYSKEKKESLNPDKKTIDFILKYSKEYTNRNKKTDLIH</sequence>
<accession>A0A1I3LBQ4</accession>
<evidence type="ECO:0000313" key="1">
    <source>
        <dbReference type="EMBL" id="SFI81990.1"/>
    </source>
</evidence>
<dbReference type="RefSeq" id="WP_262492997.1">
    <property type="nucleotide sequence ID" value="NZ_FORU01000001.1"/>
</dbReference>
<protein>
    <submittedName>
        <fullName evidence="1">Uncharacterized protein</fullName>
    </submittedName>
</protein>
<dbReference type="EMBL" id="FORU01000001">
    <property type="protein sequence ID" value="SFI81990.1"/>
    <property type="molecule type" value="Genomic_DNA"/>
</dbReference>
<reference evidence="2" key="1">
    <citation type="submission" date="2016-10" db="EMBL/GenBank/DDBJ databases">
        <authorList>
            <person name="Varghese N."/>
            <person name="Submissions S."/>
        </authorList>
    </citation>
    <scope>NUCLEOTIDE SEQUENCE [LARGE SCALE GENOMIC DNA]</scope>
    <source>
        <strain evidence="2">DSM 26542</strain>
    </source>
</reference>
<name>A0A1I3LBQ4_9FLAO</name>
<keyword evidence="2" id="KW-1185">Reference proteome</keyword>
<organism evidence="1 2">
    <name type="scientific">Myroides guanonis</name>
    <dbReference type="NCBI Taxonomy" id="1150112"/>
    <lineage>
        <taxon>Bacteria</taxon>
        <taxon>Pseudomonadati</taxon>
        <taxon>Bacteroidota</taxon>
        <taxon>Flavobacteriia</taxon>
        <taxon>Flavobacteriales</taxon>
        <taxon>Flavobacteriaceae</taxon>
        <taxon>Myroides</taxon>
    </lineage>
</organism>
<gene>
    <name evidence="1" type="ORF">SAMN04487893_101255</name>
</gene>
<proteinExistence type="predicted"/>
<dbReference type="Proteomes" id="UP000243887">
    <property type="component" value="Unassembled WGS sequence"/>
</dbReference>